<dbReference type="Proteomes" id="UP000694044">
    <property type="component" value="Unassembled WGS sequence"/>
</dbReference>
<comment type="caution">
    <text evidence="3">The sequence shown here is derived from an EMBL/GenBank/DDBJ whole genome shotgun (WGS) entry which is preliminary data.</text>
</comment>
<feature type="region of interest" description="Disordered" evidence="1">
    <location>
        <begin position="159"/>
        <end position="213"/>
    </location>
</feature>
<evidence type="ECO:0000313" key="4">
    <source>
        <dbReference type="Proteomes" id="UP000694044"/>
    </source>
</evidence>
<gene>
    <name evidence="3" type="ORF">PHYPSEUDO_011785</name>
</gene>
<dbReference type="AlphaFoldDB" id="A0A8T1W679"/>
<feature type="domain" description="No apical meristem-associated C-terminal" evidence="2">
    <location>
        <begin position="106"/>
        <end position="242"/>
    </location>
</feature>
<organism evidence="3 4">
    <name type="scientific">Phytophthora pseudosyringae</name>
    <dbReference type="NCBI Taxonomy" id="221518"/>
    <lineage>
        <taxon>Eukaryota</taxon>
        <taxon>Sar</taxon>
        <taxon>Stramenopiles</taxon>
        <taxon>Oomycota</taxon>
        <taxon>Peronosporomycetes</taxon>
        <taxon>Peronosporales</taxon>
        <taxon>Peronosporaceae</taxon>
        <taxon>Phytophthora</taxon>
    </lineage>
</organism>
<protein>
    <recommendedName>
        <fullName evidence="2">No apical meristem-associated C-terminal domain-containing protein</fullName>
    </recommendedName>
</protein>
<feature type="compositionally biased region" description="Acidic residues" evidence="1">
    <location>
        <begin position="160"/>
        <end position="169"/>
    </location>
</feature>
<feature type="region of interest" description="Disordered" evidence="1">
    <location>
        <begin position="125"/>
        <end position="147"/>
    </location>
</feature>
<dbReference type="InterPro" id="IPR029466">
    <property type="entry name" value="NAM-associated_C"/>
</dbReference>
<dbReference type="EMBL" id="JAGDFM010000054">
    <property type="protein sequence ID" value="KAG7388766.1"/>
    <property type="molecule type" value="Genomic_DNA"/>
</dbReference>
<accession>A0A8T1W679</accession>
<reference evidence="3" key="1">
    <citation type="submission" date="2021-02" db="EMBL/GenBank/DDBJ databases">
        <authorList>
            <person name="Palmer J.M."/>
        </authorList>
    </citation>
    <scope>NUCLEOTIDE SEQUENCE</scope>
    <source>
        <strain evidence="3">SCRP734</strain>
    </source>
</reference>
<feature type="compositionally biased region" description="Basic and acidic residues" evidence="1">
    <location>
        <begin position="201"/>
        <end position="213"/>
    </location>
</feature>
<proteinExistence type="predicted"/>
<evidence type="ECO:0000313" key="3">
    <source>
        <dbReference type="EMBL" id="KAG7388766.1"/>
    </source>
</evidence>
<evidence type="ECO:0000259" key="2">
    <source>
        <dbReference type="Pfam" id="PF14303"/>
    </source>
</evidence>
<sequence length="245" mass="27269">MALRELIKIAATHSCDLLSGFQARCYVSKCRGPSKPLVKLDTPRRGVICFAVEAEEHSGWTADDCIREANDRFSAKREQLNANALEMYKKNPNSKKTKPRPKHDVFRFMHCYDVLKNSVRFMRAVPSPRKRSLPRTAGPSDGNSGMIGAEARVFSMDNVLDGDDSETSESDSVAGRTDNQSQRPARPKGKKQAKAANLEASVDRSMAHSQRELAKATAAQVDIMKEQLSVAKKKNKLMEEQAEML</sequence>
<name>A0A8T1W679_9STRA</name>
<dbReference type="Pfam" id="PF14303">
    <property type="entry name" value="NAM-associated"/>
    <property type="match status" value="1"/>
</dbReference>
<dbReference type="OrthoDB" id="129295at2759"/>
<keyword evidence="4" id="KW-1185">Reference proteome</keyword>
<evidence type="ECO:0000256" key="1">
    <source>
        <dbReference type="SAM" id="MobiDB-lite"/>
    </source>
</evidence>